<name>A0AC60W879_9ARCH</name>
<dbReference type="Proteomes" id="UP000591542">
    <property type="component" value="Unassembled WGS sequence"/>
</dbReference>
<dbReference type="EMBL" id="JACEMX010000108">
    <property type="protein sequence ID" value="MBA4463605.1"/>
    <property type="molecule type" value="Genomic_DNA"/>
</dbReference>
<accession>A0AC60W879</accession>
<comment type="caution">
    <text evidence="1">The sequence shown here is derived from an EMBL/GenBank/DDBJ whole genome shotgun (WGS) entry which is preliminary data.</text>
</comment>
<evidence type="ECO:0000313" key="1">
    <source>
        <dbReference type="EMBL" id="MBA4463605.1"/>
    </source>
</evidence>
<gene>
    <name evidence="1" type="ORF">H2B01_05405</name>
</gene>
<protein>
    <submittedName>
        <fullName evidence="1">Uncharacterized protein</fullName>
    </submittedName>
</protein>
<proteinExistence type="predicted"/>
<sequence>MKIKNQKNSTNPKFTSVPNSQNKKIESMIEYGQTKINLINRKILENDLKLESMESHSDYEYRDLLRESNEAEKEHKKDLKLLVDLLSKYKELAR</sequence>
<evidence type="ECO:0000313" key="2">
    <source>
        <dbReference type="Proteomes" id="UP000591542"/>
    </source>
</evidence>
<organism evidence="1 2">
    <name type="scientific">Candidatus Nitrosomaritimum aestuariumsis</name>
    <dbReference type="NCBI Taxonomy" id="3342354"/>
    <lineage>
        <taxon>Archaea</taxon>
        <taxon>Nitrososphaerota</taxon>
        <taxon>Nitrososphaeria</taxon>
        <taxon>Nitrosopumilales</taxon>
        <taxon>Nitrosopumilaceae</taxon>
        <taxon>Candidatus Nitrosomaritimum</taxon>
    </lineage>
</organism>
<reference evidence="1 2" key="1">
    <citation type="journal article" date="2020" name="Appl. Environ. Microbiol.">
        <title>Genomic Characteristics of a Novel Species of Ammonia-Oxidizing Archaea from the Jiulong River Estuary.</title>
        <authorList>
            <person name="Zou D."/>
            <person name="Wan R."/>
            <person name="Han L."/>
            <person name="Xu M.N."/>
            <person name="Liu Y."/>
            <person name="Liu H."/>
            <person name="Kao S.J."/>
            <person name="Li M."/>
        </authorList>
    </citation>
    <scope>NUCLEOTIDE SEQUENCE [LARGE SCALE GENOMIC DNA]</scope>
    <source>
        <strain evidence="1">S2bin1</strain>
    </source>
</reference>